<reference evidence="2" key="1">
    <citation type="submission" date="2014-01" db="EMBL/GenBank/DDBJ databases">
        <title>The genome of the white-rot fungus Pycnoporus cinnabarinus: a basidiomycete model with a versatile arsenal for lignocellulosic biomass breakdown.</title>
        <authorList>
            <person name="Levasseur A."/>
            <person name="Lomascolo A."/>
            <person name="Ruiz-Duenas F.J."/>
            <person name="Uzan E."/>
            <person name="Piumi F."/>
            <person name="Kues U."/>
            <person name="Ram A.F.J."/>
            <person name="Murat C."/>
            <person name="Haon M."/>
            <person name="Benoit I."/>
            <person name="Arfi Y."/>
            <person name="Chevret D."/>
            <person name="Drula E."/>
            <person name="Kwon M.J."/>
            <person name="Gouret P."/>
            <person name="Lesage-Meessen L."/>
            <person name="Lombard V."/>
            <person name="Mariette J."/>
            <person name="Noirot C."/>
            <person name="Park J."/>
            <person name="Patyshakuliyeva A."/>
            <person name="Wieneger R.A.B."/>
            <person name="Wosten H.A.B."/>
            <person name="Martin F."/>
            <person name="Coutinho P.M."/>
            <person name="de Vries R."/>
            <person name="Martinez A.T."/>
            <person name="Klopp C."/>
            <person name="Pontarotti P."/>
            <person name="Henrissat B."/>
            <person name="Record E."/>
        </authorList>
    </citation>
    <scope>NUCLEOTIDE SEQUENCE [LARGE SCALE GENOMIC DNA]</scope>
    <source>
        <strain evidence="2">BRFM137</strain>
    </source>
</reference>
<evidence type="ECO:0000313" key="3">
    <source>
        <dbReference type="Proteomes" id="UP000029665"/>
    </source>
</evidence>
<dbReference type="AlphaFoldDB" id="A0A060S3B8"/>
<evidence type="ECO:0000259" key="1">
    <source>
        <dbReference type="Pfam" id="PF20236"/>
    </source>
</evidence>
<dbReference type="Pfam" id="PF20236">
    <property type="entry name" value="DUF6593"/>
    <property type="match status" value="1"/>
</dbReference>
<dbReference type="InterPro" id="IPR046528">
    <property type="entry name" value="DUF6593"/>
</dbReference>
<proteinExistence type="predicted"/>
<evidence type="ECO:0000313" key="2">
    <source>
        <dbReference type="EMBL" id="CDO68897.1"/>
    </source>
</evidence>
<name>A0A060S3B8_PYCCI</name>
<organism evidence="2 3">
    <name type="scientific">Pycnoporus cinnabarinus</name>
    <name type="common">Cinnabar-red polypore</name>
    <name type="synonym">Trametes cinnabarina</name>
    <dbReference type="NCBI Taxonomy" id="5643"/>
    <lineage>
        <taxon>Eukaryota</taxon>
        <taxon>Fungi</taxon>
        <taxon>Dikarya</taxon>
        <taxon>Basidiomycota</taxon>
        <taxon>Agaricomycotina</taxon>
        <taxon>Agaricomycetes</taxon>
        <taxon>Polyporales</taxon>
        <taxon>Polyporaceae</taxon>
        <taxon>Trametes</taxon>
    </lineage>
</organism>
<gene>
    <name evidence="2" type="ORF">BN946_scf185000.g40</name>
</gene>
<keyword evidence="3" id="KW-1185">Reference proteome</keyword>
<dbReference type="HOGENOM" id="CLU_085441_0_0_1"/>
<dbReference type="OrthoDB" id="2798132at2759"/>
<accession>A0A060S3B8</accession>
<sequence length="220" mass="25018">MSVSTLIPKTSSAVENIGMRLYLVPNDPERTTLVSANGVAHYQVNTTKAHRLSAPVLSIRRPAESQSESLVAEVEWKRFGAHPVVRSHIFDGSMQQMEVRDFLYKLGHHFTPTRYFLGDDNQEYRWKPFKDIGHVLTHLETDREVARFTQELVAEGFFRGERKWCLQIQPTTLDIDMIVLTFIIMEKRRRDRVSAEAMKIHNCDEDPAEGGGCEAGGAMG</sequence>
<comment type="caution">
    <text evidence="2">The sequence shown here is derived from an EMBL/GenBank/DDBJ whole genome shotgun (WGS) entry which is preliminary data.</text>
</comment>
<protein>
    <recommendedName>
        <fullName evidence="1">DUF6593 domain-containing protein</fullName>
    </recommendedName>
</protein>
<dbReference type="Proteomes" id="UP000029665">
    <property type="component" value="Unassembled WGS sequence"/>
</dbReference>
<dbReference type="OMA" id="ERKWCLQ"/>
<dbReference type="EMBL" id="CCBP010000028">
    <property type="protein sequence ID" value="CDO68897.1"/>
    <property type="molecule type" value="Genomic_DNA"/>
</dbReference>
<feature type="domain" description="DUF6593" evidence="1">
    <location>
        <begin position="26"/>
        <end position="191"/>
    </location>
</feature>